<organism evidence="2 3">
    <name type="scientific">Vitis vinifera</name>
    <name type="common">Grape</name>
    <dbReference type="NCBI Taxonomy" id="29760"/>
    <lineage>
        <taxon>Eukaryota</taxon>
        <taxon>Viridiplantae</taxon>
        <taxon>Streptophyta</taxon>
        <taxon>Embryophyta</taxon>
        <taxon>Tracheophyta</taxon>
        <taxon>Spermatophyta</taxon>
        <taxon>Magnoliopsida</taxon>
        <taxon>eudicotyledons</taxon>
        <taxon>Gunneridae</taxon>
        <taxon>Pentapetalae</taxon>
        <taxon>rosids</taxon>
        <taxon>Vitales</taxon>
        <taxon>Vitaceae</taxon>
        <taxon>Viteae</taxon>
        <taxon>Vitis</taxon>
    </lineage>
</organism>
<evidence type="ECO:0000256" key="1">
    <source>
        <dbReference type="SAM" id="MobiDB-lite"/>
    </source>
</evidence>
<comment type="caution">
    <text evidence="2">The sequence shown here is derived from an EMBL/GenBank/DDBJ whole genome shotgun (WGS) entry which is preliminary data.</text>
</comment>
<name>A0A438K2E5_VITVI</name>
<evidence type="ECO:0000313" key="2">
    <source>
        <dbReference type="EMBL" id="RVX15386.1"/>
    </source>
</evidence>
<dbReference type="EMBL" id="QGNW01000018">
    <property type="protein sequence ID" value="RVX15386.1"/>
    <property type="molecule type" value="Genomic_DNA"/>
</dbReference>
<dbReference type="AlphaFoldDB" id="A0A438K2E5"/>
<protein>
    <submittedName>
        <fullName evidence="2">Uncharacterized protein</fullName>
    </submittedName>
</protein>
<evidence type="ECO:0000313" key="3">
    <source>
        <dbReference type="Proteomes" id="UP000288805"/>
    </source>
</evidence>
<dbReference type="Proteomes" id="UP000288805">
    <property type="component" value="Unassembled WGS sequence"/>
</dbReference>
<reference evidence="2 3" key="1">
    <citation type="journal article" date="2018" name="PLoS Genet.">
        <title>Population sequencing reveals clonal diversity and ancestral inbreeding in the grapevine cultivar Chardonnay.</title>
        <authorList>
            <person name="Roach M.J."/>
            <person name="Johnson D.L."/>
            <person name="Bohlmann J."/>
            <person name="van Vuuren H.J."/>
            <person name="Jones S.J."/>
            <person name="Pretorius I.S."/>
            <person name="Schmidt S.A."/>
            <person name="Borneman A.R."/>
        </authorList>
    </citation>
    <scope>NUCLEOTIDE SEQUENCE [LARGE SCALE GENOMIC DNA]</scope>
    <source>
        <strain evidence="3">cv. Chardonnay</strain>
        <tissue evidence="2">Leaf</tissue>
    </source>
</reference>
<accession>A0A438K2E5</accession>
<sequence length="631" mass="69058">MLSSTSKYCSCEKIHQNLVEVPYKPLPLRLHTLIFSIDHNGHSRKTTPVIIAMFFEVERKTFQIKFEGSNGGTWISITKRSRGFVVSISFGEEELDWLLEHLKKAVELVASRGFIRKIKGKTRTHLMEICFNRRGRFMKIIEIVTKRKPLVLVVLEGVKGNGWEALRKTISSVQDLFDQAVRASKEMIKDSQVSKGIYKGGRSYPDVVVEEGPRNEAPLPVGKWARAVICESKGKVLDWFYVGKAIARMMGTKGMVSKGLVRTKRTSFSFVGRGLAEIHSAEVGEGNEGGTGISEGCRLVKGKVVGGDASKCRATCVARGGRWGLVIYGCSFNHRRSGRRQPSQARVNLQQGLVDVSGSWRPRHCSCSRSSVSNLASKAEKGRGGSLLGPAVGSVIGPTKPDSMKQKQDPLMAPCSAFILKAPVLRILRKGAEANLAIFRGGSVSNKGVFSPIPETSQVFIGETEGDEGISCCNLVNKVCPPFSASSEQVHPLARAFAPKSLPVSSVSTVHHFRCQPFFFDSAGVNFASQGVPFSNSPGVELSHRVGMPFSEGKASSPEPEHPALPLEGFQIEGLTPRKMVNVQSVLESLRIRIVRDKGKVPEVESKSTLSVDKVYFRRKRKNDCGTKGEA</sequence>
<feature type="region of interest" description="Disordered" evidence="1">
    <location>
        <begin position="380"/>
        <end position="407"/>
    </location>
</feature>
<gene>
    <name evidence="2" type="ORF">CK203_009288</name>
</gene>
<proteinExistence type="predicted"/>